<organism evidence="1 2">
    <name type="scientific">Scortum barcoo</name>
    <name type="common">barcoo grunter</name>
    <dbReference type="NCBI Taxonomy" id="214431"/>
    <lineage>
        <taxon>Eukaryota</taxon>
        <taxon>Metazoa</taxon>
        <taxon>Chordata</taxon>
        <taxon>Craniata</taxon>
        <taxon>Vertebrata</taxon>
        <taxon>Euteleostomi</taxon>
        <taxon>Actinopterygii</taxon>
        <taxon>Neopterygii</taxon>
        <taxon>Teleostei</taxon>
        <taxon>Neoteleostei</taxon>
        <taxon>Acanthomorphata</taxon>
        <taxon>Eupercaria</taxon>
        <taxon>Centrarchiformes</taxon>
        <taxon>Terapontoidei</taxon>
        <taxon>Terapontidae</taxon>
        <taxon>Scortum</taxon>
    </lineage>
</organism>
<gene>
    <name evidence="1" type="ORF">L3Q82_016600</name>
</gene>
<protein>
    <submittedName>
        <fullName evidence="1">Uncharacterized protein</fullName>
    </submittedName>
</protein>
<accession>A0ACB8X875</accession>
<dbReference type="EMBL" id="CM041532">
    <property type="protein sequence ID" value="KAI3376075.1"/>
    <property type="molecule type" value="Genomic_DNA"/>
</dbReference>
<evidence type="ECO:0000313" key="1">
    <source>
        <dbReference type="EMBL" id="KAI3376075.1"/>
    </source>
</evidence>
<comment type="caution">
    <text evidence="1">The sequence shown here is derived from an EMBL/GenBank/DDBJ whole genome shotgun (WGS) entry which is preliminary data.</text>
</comment>
<name>A0ACB8X875_9TELE</name>
<keyword evidence="2" id="KW-1185">Reference proteome</keyword>
<dbReference type="Proteomes" id="UP000831701">
    <property type="component" value="Chromosome 2"/>
</dbReference>
<reference evidence="1" key="1">
    <citation type="submission" date="2022-04" db="EMBL/GenBank/DDBJ databases">
        <title>Jade perch genome.</title>
        <authorList>
            <person name="Chao B."/>
        </authorList>
    </citation>
    <scope>NUCLEOTIDE SEQUENCE</scope>
    <source>
        <strain evidence="1">CB-2022</strain>
    </source>
</reference>
<sequence>MGRWNALMPHCRKSWLLLWKDVWDWDWDLMIPYALMAYRATRHSSTGLTPNMMLFGKEITEPIDLVAGLPPDHDSVNTVPEYVMHMRDHLELSHQLAREALGKSLERAKRHYNKNICQIQHKVGDAVWYLVKGTKRVKNQVRKFLPSYEGPYFVVGLLDDLVYRIKKSSRAKAKVVHHDKLKPGPRWTTAGDLAVETPQGHSSPPRGTPSTSQLHHEPPQPQVAELEQPVREGTPLSVYCVMERVLIIVHDG</sequence>
<proteinExistence type="predicted"/>
<evidence type="ECO:0000313" key="2">
    <source>
        <dbReference type="Proteomes" id="UP000831701"/>
    </source>
</evidence>